<dbReference type="CDD" id="cd14066">
    <property type="entry name" value="STKc_IRAK"/>
    <property type="match status" value="1"/>
</dbReference>
<dbReference type="KEGG" id="var:108337149"/>
<evidence type="ECO:0000256" key="16">
    <source>
        <dbReference type="ARBA" id="ARBA00047899"/>
    </source>
</evidence>
<keyword evidence="15" id="KW-0325">Glycoprotein</keyword>
<feature type="signal peptide" evidence="19">
    <location>
        <begin position="1"/>
        <end position="25"/>
    </location>
</feature>
<dbReference type="PROSITE" id="PS00108">
    <property type="entry name" value="PROTEIN_KINASE_ST"/>
    <property type="match status" value="1"/>
</dbReference>
<sequence>MDKQVRLFLLHLISLLTVFTQGAASSRCPMDLSYVGSIPWNTSICRGHIDKDRCCDTLRSVFAIGLAEFLKDTQRFYLPNANTSSACLHDFARRLSALSISQNMVSLCFPDPSRFVFNSSACGGIRNTEDWNISVDRNTPLYSTCNGDLKDKTRCRVCSDAAHTLTEKLTAIHPNADATRCFYYIALYAAALVNPFGTTDISTTSCILCLEHDVVVHRSSHGVELWKLGFALLGVVIGVVLAFVMIFVYRKWDKRKRQSVYHREIENKVRACVLPNVGAKWFRVDELERATERFSRKNVVGQGGDGVVYKGTLSDGAVVAVKEIYYLEGKGDEQFCYEVEIISKIKHRNLLALRGWCISSGDLEGKRRFLIYDFMHNGSLSDQMCSDGANRLTWPQRKKIILDVAKGLAYLHYEIKPPIYHRDIKPTNILLDSKMNAKLADFGLAKQGSEDESHLTTRVAGTYGYVAPEYALYGQLTDKSDVYSFGIVILEIMSGRKVFDVLDSSAGLITDWVWTMTESGKMEEVFDQSIREGQEKIMERFVLVGMLCSHLAVALRPTIVEALKMLEGVIDIPQLPERPMPLGHESFQSSLLNGLQSSG</sequence>
<evidence type="ECO:0000313" key="23">
    <source>
        <dbReference type="Proteomes" id="UP000053144"/>
    </source>
</evidence>
<dbReference type="InterPro" id="IPR008271">
    <property type="entry name" value="Ser/Thr_kinase_AS"/>
</dbReference>
<keyword evidence="9" id="KW-0547">Nucleotide-binding</keyword>
<dbReference type="PANTHER" id="PTHR47989:SF62">
    <property type="entry name" value="OS05G0423500 PROTEIN"/>
    <property type="match status" value="1"/>
</dbReference>
<name>A0A0L9V0H0_PHAAN</name>
<reference evidence="21 24" key="3">
    <citation type="submission" date="2020-05" db="EMBL/GenBank/DDBJ databases">
        <title>Vigna angularis (adzuki bean) Var. LongXiaoDou No. 4 denovo assembly.</title>
        <authorList>
            <person name="Xiang H."/>
        </authorList>
    </citation>
    <scope>NUCLEOTIDE SEQUENCE [LARGE SCALE GENOMIC DNA]</scope>
    <source>
        <tissue evidence="21">Leaf</tissue>
    </source>
</reference>
<evidence type="ECO:0000256" key="9">
    <source>
        <dbReference type="ARBA" id="ARBA00022741"/>
    </source>
</evidence>
<dbReference type="Gramene" id="KOM48518">
    <property type="protein sequence ID" value="KOM48518"/>
    <property type="gene ID" value="LR48_Vigan07g222200"/>
</dbReference>
<dbReference type="GO" id="GO:0004674">
    <property type="term" value="F:protein serine/threonine kinase activity"/>
    <property type="evidence" value="ECO:0007669"/>
    <property type="project" value="UniProtKB-KW"/>
</dbReference>
<dbReference type="Proteomes" id="UP000053144">
    <property type="component" value="Chromosome 7"/>
</dbReference>
<evidence type="ECO:0000256" key="4">
    <source>
        <dbReference type="ARBA" id="ARBA00022475"/>
    </source>
</evidence>
<comment type="catalytic activity">
    <reaction evidence="16">
        <text>L-threonyl-[protein] + ATP = O-phospho-L-threonyl-[protein] + ADP + H(+)</text>
        <dbReference type="Rhea" id="RHEA:46608"/>
        <dbReference type="Rhea" id="RHEA-COMP:11060"/>
        <dbReference type="Rhea" id="RHEA-COMP:11605"/>
        <dbReference type="ChEBI" id="CHEBI:15378"/>
        <dbReference type="ChEBI" id="CHEBI:30013"/>
        <dbReference type="ChEBI" id="CHEBI:30616"/>
        <dbReference type="ChEBI" id="CHEBI:61977"/>
        <dbReference type="ChEBI" id="CHEBI:456216"/>
        <dbReference type="EC" id="2.7.11.1"/>
    </reaction>
</comment>
<evidence type="ECO:0000313" key="24">
    <source>
        <dbReference type="Proteomes" id="UP000743370"/>
    </source>
</evidence>
<keyword evidence="4" id="KW-1003">Cell membrane</keyword>
<dbReference type="PROSITE" id="PS50011">
    <property type="entry name" value="PROTEIN_KINASE_DOM"/>
    <property type="match status" value="1"/>
</dbReference>
<dbReference type="SMART" id="SM00220">
    <property type="entry name" value="S_TKc"/>
    <property type="match status" value="1"/>
</dbReference>
<feature type="domain" description="Protein kinase" evidence="20">
    <location>
        <begin position="294"/>
        <end position="553"/>
    </location>
</feature>
<dbReference type="OrthoDB" id="122279at2759"/>
<dbReference type="PANTHER" id="PTHR47989">
    <property type="entry name" value="OS01G0750732 PROTEIN"/>
    <property type="match status" value="1"/>
</dbReference>
<accession>A0A0L9V0H0</accession>
<gene>
    <name evidence="21" type="ORF">HKW66_Vig0179620</name>
    <name evidence="22" type="ORF">LR48_Vigan07g222200</name>
</gene>
<evidence type="ECO:0000256" key="12">
    <source>
        <dbReference type="ARBA" id="ARBA00022989"/>
    </source>
</evidence>
<feature type="chain" id="PRO_5005596185" description="non-specific serine/threonine protein kinase" evidence="19">
    <location>
        <begin position="26"/>
        <end position="599"/>
    </location>
</feature>
<dbReference type="Gene3D" id="3.30.200.20">
    <property type="entry name" value="Phosphorylase Kinase, domain 1"/>
    <property type="match status" value="1"/>
</dbReference>
<evidence type="ECO:0000256" key="7">
    <source>
        <dbReference type="ARBA" id="ARBA00022692"/>
    </source>
</evidence>
<dbReference type="Pfam" id="PF19160">
    <property type="entry name" value="SPARK"/>
    <property type="match status" value="1"/>
</dbReference>
<dbReference type="EMBL" id="JABFOF010000007">
    <property type="protein sequence ID" value="KAG2389889.1"/>
    <property type="molecule type" value="Genomic_DNA"/>
</dbReference>
<keyword evidence="10" id="KW-0418">Kinase</keyword>
<dbReference type="FunFam" id="1.10.510.10:FF:000287">
    <property type="entry name" value="probable LRR receptor-like serine/threonine-protein kinase RKF3"/>
    <property type="match status" value="1"/>
</dbReference>
<dbReference type="EMBL" id="CM003377">
    <property type="protein sequence ID" value="KOM48518.1"/>
    <property type="molecule type" value="Genomic_DNA"/>
</dbReference>
<evidence type="ECO:0000256" key="6">
    <source>
        <dbReference type="ARBA" id="ARBA00022679"/>
    </source>
</evidence>
<reference evidence="23" key="1">
    <citation type="journal article" date="2015" name="Proc. Natl. Acad. Sci. U.S.A.">
        <title>Genome sequencing of adzuki bean (Vigna angularis) provides insight into high starch and low fat accumulation and domestication.</title>
        <authorList>
            <person name="Yang K."/>
            <person name="Tian Z."/>
            <person name="Chen C."/>
            <person name="Luo L."/>
            <person name="Zhao B."/>
            <person name="Wang Z."/>
            <person name="Yu L."/>
            <person name="Li Y."/>
            <person name="Sun Y."/>
            <person name="Li W."/>
            <person name="Chen Y."/>
            <person name="Li Y."/>
            <person name="Zhang Y."/>
            <person name="Ai D."/>
            <person name="Zhao J."/>
            <person name="Shang C."/>
            <person name="Ma Y."/>
            <person name="Wu B."/>
            <person name="Wang M."/>
            <person name="Gao L."/>
            <person name="Sun D."/>
            <person name="Zhang P."/>
            <person name="Guo F."/>
            <person name="Wang W."/>
            <person name="Li Y."/>
            <person name="Wang J."/>
            <person name="Varshney R.K."/>
            <person name="Wang J."/>
            <person name="Ling H.Q."/>
            <person name="Wan P."/>
        </authorList>
    </citation>
    <scope>NUCLEOTIDE SEQUENCE</scope>
    <source>
        <strain evidence="23">cv. Jingnong 6</strain>
    </source>
</reference>
<keyword evidence="13 18" id="KW-0472">Membrane</keyword>
<keyword evidence="12 18" id="KW-1133">Transmembrane helix</keyword>
<dbReference type="FunFam" id="3.30.200.20:FF:000542">
    <property type="entry name" value="Receptor-like serine/threonine-protein kinase At4g25390"/>
    <property type="match status" value="1"/>
</dbReference>
<keyword evidence="8 19" id="KW-0732">Signal</keyword>
<dbReference type="EC" id="2.7.11.1" evidence="3"/>
<dbReference type="GO" id="GO:0005524">
    <property type="term" value="F:ATP binding"/>
    <property type="evidence" value="ECO:0007669"/>
    <property type="project" value="UniProtKB-KW"/>
</dbReference>
<evidence type="ECO:0000256" key="19">
    <source>
        <dbReference type="SAM" id="SignalP"/>
    </source>
</evidence>
<evidence type="ECO:0000313" key="22">
    <source>
        <dbReference type="EMBL" id="KOM48518.1"/>
    </source>
</evidence>
<evidence type="ECO:0000256" key="11">
    <source>
        <dbReference type="ARBA" id="ARBA00022840"/>
    </source>
</evidence>
<organism evidence="22 23">
    <name type="scientific">Phaseolus angularis</name>
    <name type="common">Azuki bean</name>
    <name type="synonym">Vigna angularis</name>
    <dbReference type="NCBI Taxonomy" id="3914"/>
    <lineage>
        <taxon>Eukaryota</taxon>
        <taxon>Viridiplantae</taxon>
        <taxon>Streptophyta</taxon>
        <taxon>Embryophyta</taxon>
        <taxon>Tracheophyta</taxon>
        <taxon>Spermatophyta</taxon>
        <taxon>Magnoliopsida</taxon>
        <taxon>eudicotyledons</taxon>
        <taxon>Gunneridae</taxon>
        <taxon>Pentapetalae</taxon>
        <taxon>rosids</taxon>
        <taxon>fabids</taxon>
        <taxon>Fabales</taxon>
        <taxon>Fabaceae</taxon>
        <taxon>Papilionoideae</taxon>
        <taxon>50 kb inversion clade</taxon>
        <taxon>NPAAA clade</taxon>
        <taxon>indigoferoid/millettioid clade</taxon>
        <taxon>Phaseoleae</taxon>
        <taxon>Vigna</taxon>
    </lineage>
</organism>
<dbReference type="Proteomes" id="UP000743370">
    <property type="component" value="Unassembled WGS sequence"/>
</dbReference>
<protein>
    <recommendedName>
        <fullName evidence="3">non-specific serine/threonine protein kinase</fullName>
        <ecNumber evidence="3">2.7.11.1</ecNumber>
    </recommendedName>
</protein>
<dbReference type="GO" id="GO:0005886">
    <property type="term" value="C:plasma membrane"/>
    <property type="evidence" value="ECO:0007669"/>
    <property type="project" value="UniProtKB-SubCell"/>
</dbReference>
<feature type="transmembrane region" description="Helical" evidence="18">
    <location>
        <begin position="225"/>
        <end position="249"/>
    </location>
</feature>
<evidence type="ECO:0000256" key="14">
    <source>
        <dbReference type="ARBA" id="ARBA00023170"/>
    </source>
</evidence>
<comment type="subcellular location">
    <subcellularLocation>
        <location evidence="1">Cell membrane</location>
        <topology evidence="1">Single-pass membrane protein</topology>
    </subcellularLocation>
    <subcellularLocation>
        <location evidence="2">Membrane</location>
        <topology evidence="2">Single-pass type I membrane protein</topology>
    </subcellularLocation>
</comment>
<proteinExistence type="predicted"/>
<keyword evidence="14 21" id="KW-0675">Receptor</keyword>
<evidence type="ECO:0000256" key="2">
    <source>
        <dbReference type="ARBA" id="ARBA00004479"/>
    </source>
</evidence>
<evidence type="ECO:0000256" key="8">
    <source>
        <dbReference type="ARBA" id="ARBA00022729"/>
    </source>
</evidence>
<dbReference type="Pfam" id="PF00069">
    <property type="entry name" value="Pkinase"/>
    <property type="match status" value="1"/>
</dbReference>
<keyword evidence="5" id="KW-0723">Serine/threonine-protein kinase</keyword>
<evidence type="ECO:0000256" key="10">
    <source>
        <dbReference type="ARBA" id="ARBA00022777"/>
    </source>
</evidence>
<dbReference type="InterPro" id="IPR011009">
    <property type="entry name" value="Kinase-like_dom_sf"/>
</dbReference>
<reference evidence="22" key="2">
    <citation type="submission" date="2015-02" db="EMBL/GenBank/DDBJ databases">
        <authorList>
            <person name="Chooi Y.-H."/>
        </authorList>
    </citation>
    <scope>NUCLEOTIDE SEQUENCE</scope>
    <source>
        <tissue evidence="22">Seedling</tissue>
    </source>
</reference>
<evidence type="ECO:0000313" key="21">
    <source>
        <dbReference type="EMBL" id="KAG2389889.1"/>
    </source>
</evidence>
<dbReference type="Gene3D" id="1.10.510.10">
    <property type="entry name" value="Transferase(Phosphotransferase) domain 1"/>
    <property type="match status" value="1"/>
</dbReference>
<evidence type="ECO:0000256" key="13">
    <source>
        <dbReference type="ARBA" id="ARBA00023136"/>
    </source>
</evidence>
<comment type="catalytic activity">
    <reaction evidence="17">
        <text>L-seryl-[protein] + ATP = O-phospho-L-seryl-[protein] + ADP + H(+)</text>
        <dbReference type="Rhea" id="RHEA:17989"/>
        <dbReference type="Rhea" id="RHEA-COMP:9863"/>
        <dbReference type="Rhea" id="RHEA-COMP:11604"/>
        <dbReference type="ChEBI" id="CHEBI:15378"/>
        <dbReference type="ChEBI" id="CHEBI:29999"/>
        <dbReference type="ChEBI" id="CHEBI:30616"/>
        <dbReference type="ChEBI" id="CHEBI:83421"/>
        <dbReference type="ChEBI" id="CHEBI:456216"/>
        <dbReference type="EC" id="2.7.11.1"/>
    </reaction>
</comment>
<evidence type="ECO:0000256" key="5">
    <source>
        <dbReference type="ARBA" id="ARBA00022527"/>
    </source>
</evidence>
<dbReference type="OMA" id="VFNSSAC"/>
<dbReference type="AlphaFoldDB" id="A0A0L9V0H0"/>
<evidence type="ECO:0000256" key="18">
    <source>
        <dbReference type="SAM" id="Phobius"/>
    </source>
</evidence>
<evidence type="ECO:0000256" key="3">
    <source>
        <dbReference type="ARBA" id="ARBA00012513"/>
    </source>
</evidence>
<dbReference type="InterPro" id="IPR000719">
    <property type="entry name" value="Prot_kinase_dom"/>
</dbReference>
<keyword evidence="6" id="KW-0808">Transferase</keyword>
<keyword evidence="11" id="KW-0067">ATP-binding</keyword>
<evidence type="ECO:0000259" key="20">
    <source>
        <dbReference type="PROSITE" id="PS50011"/>
    </source>
</evidence>
<keyword evidence="7 18" id="KW-0812">Transmembrane</keyword>
<evidence type="ECO:0000256" key="17">
    <source>
        <dbReference type="ARBA" id="ARBA00048679"/>
    </source>
</evidence>
<evidence type="ECO:0000256" key="1">
    <source>
        <dbReference type="ARBA" id="ARBA00004162"/>
    </source>
</evidence>
<evidence type="ECO:0000256" key="15">
    <source>
        <dbReference type="ARBA" id="ARBA00023180"/>
    </source>
</evidence>
<dbReference type="SUPFAM" id="SSF56112">
    <property type="entry name" value="Protein kinase-like (PK-like)"/>
    <property type="match status" value="1"/>
</dbReference>
<dbReference type="InterPro" id="IPR043891">
    <property type="entry name" value="SPARK"/>
</dbReference>